<accession>A0A2W2CFC8</accession>
<evidence type="ECO:0000259" key="17">
    <source>
        <dbReference type="Pfam" id="PF02706"/>
    </source>
</evidence>
<reference evidence="19 20" key="1">
    <citation type="submission" date="2018-01" db="EMBL/GenBank/DDBJ databases">
        <title>Draft genome sequence of Jishengella endophytica.</title>
        <authorList>
            <person name="Sahin N."/>
            <person name="Ay H."/>
            <person name="Saygin H."/>
        </authorList>
    </citation>
    <scope>NUCLEOTIDE SEQUENCE [LARGE SCALE GENOMIC DNA]</scope>
    <source>
        <strain evidence="19 20">DSM 45430</strain>
    </source>
</reference>
<dbReference type="Proteomes" id="UP000248627">
    <property type="component" value="Unassembled WGS sequence"/>
</dbReference>
<evidence type="ECO:0000256" key="7">
    <source>
        <dbReference type="ARBA" id="ARBA00022692"/>
    </source>
</evidence>
<dbReference type="GO" id="GO:0004715">
    <property type="term" value="F:non-membrane spanning protein tyrosine kinase activity"/>
    <property type="evidence" value="ECO:0007669"/>
    <property type="project" value="UniProtKB-EC"/>
</dbReference>
<comment type="similarity">
    <text evidence="2">Belongs to the CpsC/CapA family.</text>
</comment>
<organism evidence="19 20">
    <name type="scientific">Micromonospora endophytica</name>
    <dbReference type="NCBI Taxonomy" id="515350"/>
    <lineage>
        <taxon>Bacteria</taxon>
        <taxon>Bacillati</taxon>
        <taxon>Actinomycetota</taxon>
        <taxon>Actinomycetes</taxon>
        <taxon>Micromonosporales</taxon>
        <taxon>Micromonosporaceae</taxon>
        <taxon>Micromonospora</taxon>
    </lineage>
</organism>
<dbReference type="Gene3D" id="3.40.50.300">
    <property type="entry name" value="P-loop containing nucleotide triphosphate hydrolases"/>
    <property type="match status" value="1"/>
</dbReference>
<dbReference type="SUPFAM" id="SSF52540">
    <property type="entry name" value="P-loop containing nucleoside triphosphate hydrolases"/>
    <property type="match status" value="1"/>
</dbReference>
<keyword evidence="11 16" id="KW-1133">Transmembrane helix</keyword>
<protein>
    <submittedName>
        <fullName evidence="19">Protein tyrosine kinase</fullName>
    </submittedName>
</protein>
<evidence type="ECO:0000256" key="13">
    <source>
        <dbReference type="ARBA" id="ARBA00023137"/>
    </source>
</evidence>
<evidence type="ECO:0000256" key="2">
    <source>
        <dbReference type="ARBA" id="ARBA00006683"/>
    </source>
</evidence>
<keyword evidence="8" id="KW-0547">Nucleotide-binding</keyword>
<gene>
    <name evidence="19" type="ORF">C1I93_22680</name>
</gene>
<keyword evidence="9 19" id="KW-0418">Kinase</keyword>
<dbReference type="OrthoDB" id="9812433at2"/>
<proteinExistence type="inferred from homology"/>
<evidence type="ECO:0000259" key="18">
    <source>
        <dbReference type="Pfam" id="PF13614"/>
    </source>
</evidence>
<keyword evidence="4" id="KW-1003">Cell membrane</keyword>
<dbReference type="InterPro" id="IPR003856">
    <property type="entry name" value="LPS_length_determ_N"/>
</dbReference>
<evidence type="ECO:0000256" key="10">
    <source>
        <dbReference type="ARBA" id="ARBA00022840"/>
    </source>
</evidence>
<dbReference type="InterPro" id="IPR050445">
    <property type="entry name" value="Bact_polysacc_biosynth/exp"/>
</dbReference>
<dbReference type="Pfam" id="PF13614">
    <property type="entry name" value="AAA_31"/>
    <property type="match status" value="1"/>
</dbReference>
<evidence type="ECO:0000256" key="1">
    <source>
        <dbReference type="ARBA" id="ARBA00004429"/>
    </source>
</evidence>
<dbReference type="PANTHER" id="PTHR32309">
    <property type="entry name" value="TYROSINE-PROTEIN KINASE"/>
    <property type="match status" value="1"/>
</dbReference>
<dbReference type="InterPro" id="IPR027417">
    <property type="entry name" value="P-loop_NTPase"/>
</dbReference>
<dbReference type="NCBIfam" id="TIGR01007">
    <property type="entry name" value="eps_fam"/>
    <property type="match status" value="1"/>
</dbReference>
<dbReference type="InterPro" id="IPR025669">
    <property type="entry name" value="AAA_dom"/>
</dbReference>
<dbReference type="InterPro" id="IPR005702">
    <property type="entry name" value="Wzc-like_C"/>
</dbReference>
<evidence type="ECO:0000256" key="15">
    <source>
        <dbReference type="SAM" id="MobiDB-lite"/>
    </source>
</evidence>
<feature type="domain" description="AAA" evidence="18">
    <location>
        <begin position="261"/>
        <end position="402"/>
    </location>
</feature>
<evidence type="ECO:0000256" key="14">
    <source>
        <dbReference type="ARBA" id="ARBA00053015"/>
    </source>
</evidence>
<feature type="region of interest" description="Disordered" evidence="15">
    <location>
        <begin position="459"/>
        <end position="483"/>
    </location>
</feature>
<comment type="catalytic activity">
    <reaction evidence="14">
        <text>L-tyrosyl-[protein] + ATP = O-phospho-L-tyrosyl-[protein] + ADP + H(+)</text>
        <dbReference type="Rhea" id="RHEA:10596"/>
        <dbReference type="Rhea" id="RHEA-COMP:10136"/>
        <dbReference type="Rhea" id="RHEA-COMP:20101"/>
        <dbReference type="ChEBI" id="CHEBI:15378"/>
        <dbReference type="ChEBI" id="CHEBI:30616"/>
        <dbReference type="ChEBI" id="CHEBI:46858"/>
        <dbReference type="ChEBI" id="CHEBI:61978"/>
        <dbReference type="ChEBI" id="CHEBI:456216"/>
    </reaction>
</comment>
<keyword evidence="20" id="KW-1185">Reference proteome</keyword>
<keyword evidence="5" id="KW-0997">Cell inner membrane</keyword>
<dbReference type="GO" id="GO:0005524">
    <property type="term" value="F:ATP binding"/>
    <property type="evidence" value="ECO:0007669"/>
    <property type="project" value="UniProtKB-KW"/>
</dbReference>
<evidence type="ECO:0000256" key="8">
    <source>
        <dbReference type="ARBA" id="ARBA00022741"/>
    </source>
</evidence>
<evidence type="ECO:0000256" key="11">
    <source>
        <dbReference type="ARBA" id="ARBA00022989"/>
    </source>
</evidence>
<dbReference type="EMBL" id="POTX01000191">
    <property type="protein sequence ID" value="PZF90468.1"/>
    <property type="molecule type" value="Genomic_DNA"/>
</dbReference>
<dbReference type="PANTHER" id="PTHR32309:SF31">
    <property type="entry name" value="CAPSULAR EXOPOLYSACCHARIDE FAMILY"/>
    <property type="match status" value="1"/>
</dbReference>
<dbReference type="CDD" id="cd05387">
    <property type="entry name" value="BY-kinase"/>
    <property type="match status" value="1"/>
</dbReference>
<comment type="subcellular location">
    <subcellularLocation>
        <location evidence="1">Cell inner membrane</location>
        <topology evidence="1">Multi-pass membrane protein</topology>
    </subcellularLocation>
</comment>
<evidence type="ECO:0000256" key="5">
    <source>
        <dbReference type="ARBA" id="ARBA00022519"/>
    </source>
</evidence>
<name>A0A2W2CFC8_9ACTN</name>
<keyword evidence="6" id="KW-0808">Transferase</keyword>
<evidence type="ECO:0000256" key="9">
    <source>
        <dbReference type="ARBA" id="ARBA00022777"/>
    </source>
</evidence>
<keyword evidence="13" id="KW-0829">Tyrosine-protein kinase</keyword>
<comment type="caution">
    <text evidence="19">The sequence shown here is derived from an EMBL/GenBank/DDBJ whole genome shotgun (WGS) entry which is preliminary data.</text>
</comment>
<evidence type="ECO:0000256" key="3">
    <source>
        <dbReference type="ARBA" id="ARBA00008883"/>
    </source>
</evidence>
<evidence type="ECO:0000256" key="4">
    <source>
        <dbReference type="ARBA" id="ARBA00022475"/>
    </source>
</evidence>
<feature type="transmembrane region" description="Helical" evidence="16">
    <location>
        <begin position="12"/>
        <end position="33"/>
    </location>
</feature>
<evidence type="ECO:0000256" key="12">
    <source>
        <dbReference type="ARBA" id="ARBA00023136"/>
    </source>
</evidence>
<comment type="similarity">
    <text evidence="3">Belongs to the etk/wzc family.</text>
</comment>
<evidence type="ECO:0000256" key="16">
    <source>
        <dbReference type="SAM" id="Phobius"/>
    </source>
</evidence>
<keyword evidence="10" id="KW-0067">ATP-binding</keyword>
<evidence type="ECO:0000256" key="6">
    <source>
        <dbReference type="ARBA" id="ARBA00022679"/>
    </source>
</evidence>
<dbReference type="RefSeq" id="WP_111245323.1">
    <property type="nucleotide sequence ID" value="NZ_AP023358.1"/>
</dbReference>
<feature type="domain" description="Polysaccharide chain length determinant N-terminal" evidence="17">
    <location>
        <begin position="8"/>
        <end position="86"/>
    </location>
</feature>
<dbReference type="AlphaFoldDB" id="A0A2W2CFC8"/>
<evidence type="ECO:0000313" key="19">
    <source>
        <dbReference type="EMBL" id="PZF90468.1"/>
    </source>
</evidence>
<keyword evidence="12 16" id="KW-0472">Membrane</keyword>
<dbReference type="Pfam" id="PF02706">
    <property type="entry name" value="Wzz"/>
    <property type="match status" value="1"/>
</dbReference>
<evidence type="ECO:0000313" key="20">
    <source>
        <dbReference type="Proteomes" id="UP000248627"/>
    </source>
</evidence>
<keyword evidence="7 16" id="KW-0812">Transmembrane</keyword>
<dbReference type="GO" id="GO:0005886">
    <property type="term" value="C:plasma membrane"/>
    <property type="evidence" value="ECO:0007669"/>
    <property type="project" value="UniProtKB-SubCell"/>
</dbReference>
<sequence length="483" mass="51228">MDPLRQLRLVRRHWWIVLVTLMVSLGVTALVTVRAQPRYLATVTYFVTTPSQGVSDAYQGGLFLQQRVKSYEQLLTSDRLARSVVADNQLGLTAEQVRGRISTSTETGTVLLRASVVDTDQTRALRVTEAVSAKFVELVKQVETRPDGSAGPIKIEVISGPGVTPSPVSPQPVRNVLIGTLIGLLAGVGLAILRGIADLRVRDGASLRRVTDSPLLGEIPLDNDARTAPLIIGVAAASARAEAIRKLRTNLRFVDADEPARVIAITSALQGEGKTTLSCNLAITLAEAGWRVLLVDADLRRSKVGDYLGIDSAVGLTDVLVGDVPVGDVVQRWGDKSLLVLPAGSAPPNPSELLGSKAMADLLLALRESADIVIIDTAPLLAVTDGVVVAVQADGALLISQHGRTARTQVAAAARALNAVSVRLLGCVLNMAKLAKAEAYQYEAYQVLSSSLPVDRATAGRHAEQTAADEPVDNAEELTRLSR</sequence>